<dbReference type="Proteomes" id="UP001163603">
    <property type="component" value="Chromosome 11"/>
</dbReference>
<organism evidence="1 2">
    <name type="scientific">Pistacia integerrima</name>
    <dbReference type="NCBI Taxonomy" id="434235"/>
    <lineage>
        <taxon>Eukaryota</taxon>
        <taxon>Viridiplantae</taxon>
        <taxon>Streptophyta</taxon>
        <taxon>Embryophyta</taxon>
        <taxon>Tracheophyta</taxon>
        <taxon>Spermatophyta</taxon>
        <taxon>Magnoliopsida</taxon>
        <taxon>eudicotyledons</taxon>
        <taxon>Gunneridae</taxon>
        <taxon>Pentapetalae</taxon>
        <taxon>rosids</taxon>
        <taxon>malvids</taxon>
        <taxon>Sapindales</taxon>
        <taxon>Anacardiaceae</taxon>
        <taxon>Pistacia</taxon>
    </lineage>
</organism>
<reference evidence="2" key="1">
    <citation type="journal article" date="2023" name="G3 (Bethesda)">
        <title>Genome assembly and association tests identify interacting loci associated with vigor, precocity, and sex in interspecific pistachio rootstocks.</title>
        <authorList>
            <person name="Palmer W."/>
            <person name="Jacygrad E."/>
            <person name="Sagayaradj S."/>
            <person name="Cavanaugh K."/>
            <person name="Han R."/>
            <person name="Bertier L."/>
            <person name="Beede B."/>
            <person name="Kafkas S."/>
            <person name="Golino D."/>
            <person name="Preece J."/>
            <person name="Michelmore R."/>
        </authorList>
    </citation>
    <scope>NUCLEOTIDE SEQUENCE [LARGE SCALE GENOMIC DNA]</scope>
</reference>
<accession>A0ACC0XND0</accession>
<keyword evidence="2" id="KW-1185">Reference proteome</keyword>
<evidence type="ECO:0000313" key="1">
    <source>
        <dbReference type="EMBL" id="KAJ0020784.1"/>
    </source>
</evidence>
<sequence length="122" mass="14519">MKFQHLRELHVHDTWPMEVDGEKLRFGNYEFGLVCGLRFETIREEKCYDYTKENKPEQGDNFYEEQHLCAPPKPRSNVSHVSDHDMASLELELHDVVNELEMEAPNAMKKHWKCFATYVLDF</sequence>
<name>A0ACC0XND0_9ROSI</name>
<protein>
    <submittedName>
        <fullName evidence="1">Uncharacterized protein</fullName>
    </submittedName>
</protein>
<comment type="caution">
    <text evidence="1">The sequence shown here is derived from an EMBL/GenBank/DDBJ whole genome shotgun (WGS) entry which is preliminary data.</text>
</comment>
<proteinExistence type="predicted"/>
<evidence type="ECO:0000313" key="2">
    <source>
        <dbReference type="Proteomes" id="UP001163603"/>
    </source>
</evidence>
<gene>
    <name evidence="1" type="ORF">Pint_31598</name>
</gene>
<dbReference type="EMBL" id="CM047746">
    <property type="protein sequence ID" value="KAJ0020784.1"/>
    <property type="molecule type" value="Genomic_DNA"/>
</dbReference>